<organism evidence="2 3">
    <name type="scientific">Phytophthora aleatoria</name>
    <dbReference type="NCBI Taxonomy" id="2496075"/>
    <lineage>
        <taxon>Eukaryota</taxon>
        <taxon>Sar</taxon>
        <taxon>Stramenopiles</taxon>
        <taxon>Oomycota</taxon>
        <taxon>Peronosporomycetes</taxon>
        <taxon>Peronosporales</taxon>
        <taxon>Peronosporaceae</taxon>
        <taxon>Phytophthora</taxon>
    </lineage>
</organism>
<feature type="non-terminal residue" evidence="2">
    <location>
        <position position="1"/>
    </location>
</feature>
<dbReference type="AlphaFoldDB" id="A0A8J5IH59"/>
<proteinExistence type="predicted"/>
<evidence type="ECO:0000313" key="3">
    <source>
        <dbReference type="Proteomes" id="UP000709295"/>
    </source>
</evidence>
<dbReference type="NCBIfam" id="NF033545">
    <property type="entry name" value="transpos_IS630"/>
    <property type="match status" value="1"/>
</dbReference>
<accession>A0A8J5IH59</accession>
<evidence type="ECO:0000313" key="2">
    <source>
        <dbReference type="EMBL" id="KAG6949691.1"/>
    </source>
</evidence>
<dbReference type="Proteomes" id="UP000709295">
    <property type="component" value="Unassembled WGS sequence"/>
</dbReference>
<keyword evidence="3" id="KW-1185">Reference proteome</keyword>
<sequence>MYCHDFRWRAVFLINAHGISVQYVSDIFGPSVRTLQRWYALFLSNGVVEDSDQTVRTSRWPCDVVKRVHKYVTDNPTFYLEELQDFMKRTFPEVKNISLSTICRALYFDMNLSRKVLTKAARECVPHEVHAYKVKLEAIYSYPEQLLFIDETAKDGRYAYRQYAWSKKYTNAVVKLPFSRGKRLSILAALDGRGFVAWDYTEGTYTRDSYHRAFVEKIIPLLNPWPLPRSIVVMDNAKIHMYRELEAVIHQTGARLLYLPPYSPQLNPIEV</sequence>
<evidence type="ECO:0000259" key="1">
    <source>
        <dbReference type="Pfam" id="PF13358"/>
    </source>
</evidence>
<name>A0A8J5IH59_9STRA</name>
<protein>
    <recommendedName>
        <fullName evidence="1">Tc1-like transposase DDE domain-containing protein</fullName>
    </recommendedName>
</protein>
<comment type="caution">
    <text evidence="2">The sequence shown here is derived from an EMBL/GenBank/DDBJ whole genome shotgun (WGS) entry which is preliminary data.</text>
</comment>
<reference evidence="2" key="1">
    <citation type="submission" date="2021-01" db="EMBL/GenBank/DDBJ databases">
        <title>Phytophthora aleatoria, a newly-described species from Pinus radiata is distinct from Phytophthora cactorum isolates based on comparative genomics.</title>
        <authorList>
            <person name="Mcdougal R."/>
            <person name="Panda P."/>
            <person name="Williams N."/>
            <person name="Studholme D.J."/>
        </authorList>
    </citation>
    <scope>NUCLEOTIDE SEQUENCE</scope>
    <source>
        <strain evidence="2">NZFS 4037</strain>
    </source>
</reference>
<dbReference type="InterPro" id="IPR047655">
    <property type="entry name" value="Transpos_IS630-like"/>
</dbReference>
<dbReference type="InterPro" id="IPR038717">
    <property type="entry name" value="Tc1-like_DDE_dom"/>
</dbReference>
<gene>
    <name evidence="2" type="ORF">JG688_00014519</name>
</gene>
<dbReference type="PANTHER" id="PTHR46564">
    <property type="entry name" value="TRANSPOSASE"/>
    <property type="match status" value="1"/>
</dbReference>
<feature type="domain" description="Tc1-like transposase DDE" evidence="1">
    <location>
        <begin position="145"/>
        <end position="270"/>
    </location>
</feature>
<dbReference type="EMBL" id="JAENGY010001393">
    <property type="protein sequence ID" value="KAG6949691.1"/>
    <property type="molecule type" value="Genomic_DNA"/>
</dbReference>
<dbReference type="PANTHER" id="PTHR46564:SF1">
    <property type="entry name" value="TRANSPOSASE"/>
    <property type="match status" value="1"/>
</dbReference>
<dbReference type="Pfam" id="PF13358">
    <property type="entry name" value="DDE_3"/>
    <property type="match status" value="1"/>
</dbReference>